<feature type="compositionally biased region" description="Basic and acidic residues" evidence="1">
    <location>
        <begin position="289"/>
        <end position="303"/>
    </location>
</feature>
<feature type="compositionally biased region" description="Low complexity" evidence="1">
    <location>
        <begin position="86"/>
        <end position="100"/>
    </location>
</feature>
<name>A0A4Z2HZ43_9TELE</name>
<organism evidence="2 3">
    <name type="scientific">Liparis tanakae</name>
    <name type="common">Tanaka's snailfish</name>
    <dbReference type="NCBI Taxonomy" id="230148"/>
    <lineage>
        <taxon>Eukaryota</taxon>
        <taxon>Metazoa</taxon>
        <taxon>Chordata</taxon>
        <taxon>Craniata</taxon>
        <taxon>Vertebrata</taxon>
        <taxon>Euteleostomi</taxon>
        <taxon>Actinopterygii</taxon>
        <taxon>Neopterygii</taxon>
        <taxon>Teleostei</taxon>
        <taxon>Neoteleostei</taxon>
        <taxon>Acanthomorphata</taxon>
        <taxon>Eupercaria</taxon>
        <taxon>Perciformes</taxon>
        <taxon>Cottioidei</taxon>
        <taxon>Cottales</taxon>
        <taxon>Liparidae</taxon>
        <taxon>Liparis</taxon>
    </lineage>
</organism>
<comment type="caution">
    <text evidence="2">The sequence shown here is derived from an EMBL/GenBank/DDBJ whole genome shotgun (WGS) entry which is preliminary data.</text>
</comment>
<accession>A0A4Z2HZ43</accession>
<dbReference type="EMBL" id="SRLO01000156">
    <property type="protein sequence ID" value="TNN70938.1"/>
    <property type="molecule type" value="Genomic_DNA"/>
</dbReference>
<feature type="compositionally biased region" description="Basic and acidic residues" evidence="1">
    <location>
        <begin position="219"/>
        <end position="247"/>
    </location>
</feature>
<dbReference type="Proteomes" id="UP000314294">
    <property type="component" value="Unassembled WGS sequence"/>
</dbReference>
<evidence type="ECO:0000313" key="2">
    <source>
        <dbReference type="EMBL" id="TNN70938.1"/>
    </source>
</evidence>
<feature type="compositionally biased region" description="Basic and acidic residues" evidence="1">
    <location>
        <begin position="171"/>
        <end position="210"/>
    </location>
</feature>
<dbReference type="OrthoDB" id="206724at2759"/>
<sequence>MFLFVRFRAVSEPAVHPDSERQEDEEEEDSPLCDPEEMDLLGEIFDALGSRSSHERGLLYGTRSLDLFAPDSQDYITKGRFPANPSQESLSLSISGSLHSWNPETTEEPSDLTEDSDWLCLDTGAPEEEGTDGLLAECEVGEQEIREREVREEQEEVKVATNGNQEEEIDDGRNNCEEVRLEVKTEGREEKRASLGEDPGKEMADERLRGMEVQNPNGEVEKETREMQKNKAREEEEKETQEEKGKEVTLNTFIKPIPFPLNPEEDNPKPTAPPGPRSLIVEPPAQRKRREEAVAKEEQEKRQSPSPPKELPAGARFQSPASRTAEPAGPGRPCSSPCDSDAPEERRRSEGHEDEDPPPSKVSELKKRFEA</sequence>
<protein>
    <submittedName>
        <fullName evidence="2">Uncharacterized protein</fullName>
    </submittedName>
</protein>
<gene>
    <name evidence="2" type="ORF">EYF80_018754</name>
</gene>
<feature type="region of interest" description="Disordered" evidence="1">
    <location>
        <begin position="78"/>
        <end position="371"/>
    </location>
</feature>
<proteinExistence type="predicted"/>
<feature type="compositionally biased region" description="Acidic residues" evidence="1">
    <location>
        <begin position="21"/>
        <end position="34"/>
    </location>
</feature>
<dbReference type="AlphaFoldDB" id="A0A4Z2HZ43"/>
<evidence type="ECO:0000313" key="3">
    <source>
        <dbReference type="Proteomes" id="UP000314294"/>
    </source>
</evidence>
<keyword evidence="3" id="KW-1185">Reference proteome</keyword>
<reference evidence="2 3" key="1">
    <citation type="submission" date="2019-03" db="EMBL/GenBank/DDBJ databases">
        <title>First draft genome of Liparis tanakae, snailfish: a comprehensive survey of snailfish specific genes.</title>
        <authorList>
            <person name="Kim W."/>
            <person name="Song I."/>
            <person name="Jeong J.-H."/>
            <person name="Kim D."/>
            <person name="Kim S."/>
            <person name="Ryu S."/>
            <person name="Song J.Y."/>
            <person name="Lee S.K."/>
        </authorList>
    </citation>
    <scope>NUCLEOTIDE SEQUENCE [LARGE SCALE GENOMIC DNA]</scope>
    <source>
        <tissue evidence="2">Muscle</tissue>
    </source>
</reference>
<feature type="compositionally biased region" description="Acidic residues" evidence="1">
    <location>
        <begin position="105"/>
        <end position="117"/>
    </location>
</feature>
<evidence type="ECO:0000256" key="1">
    <source>
        <dbReference type="SAM" id="MobiDB-lite"/>
    </source>
</evidence>
<feature type="region of interest" description="Disordered" evidence="1">
    <location>
        <begin position="12"/>
        <end position="34"/>
    </location>
</feature>